<protein>
    <submittedName>
        <fullName evidence="2">Uncharacterized protein</fullName>
    </submittedName>
</protein>
<comment type="caution">
    <text evidence="2">The sequence shown here is derived from an EMBL/GenBank/DDBJ whole genome shotgun (WGS) entry which is preliminary data.</text>
</comment>
<proteinExistence type="predicted"/>
<feature type="compositionally biased region" description="Polar residues" evidence="1">
    <location>
        <begin position="268"/>
        <end position="281"/>
    </location>
</feature>
<dbReference type="Proteomes" id="UP000189299">
    <property type="component" value="Unassembled WGS sequence"/>
</dbReference>
<evidence type="ECO:0000256" key="1">
    <source>
        <dbReference type="SAM" id="MobiDB-lite"/>
    </source>
</evidence>
<dbReference type="OrthoDB" id="10020201at2"/>
<gene>
    <name evidence="2" type="ORF">BTN92_00285</name>
</gene>
<dbReference type="EMBL" id="MSTR01000001">
    <property type="protein sequence ID" value="ONN44604.1"/>
    <property type="molecule type" value="Genomic_DNA"/>
</dbReference>
<feature type="region of interest" description="Disordered" evidence="1">
    <location>
        <begin position="245"/>
        <end position="286"/>
    </location>
</feature>
<name>A0A1V2UM64_ENTMU</name>
<organism evidence="2 3">
    <name type="scientific">Enterococcus mundtii</name>
    <dbReference type="NCBI Taxonomy" id="53346"/>
    <lineage>
        <taxon>Bacteria</taxon>
        <taxon>Bacillati</taxon>
        <taxon>Bacillota</taxon>
        <taxon>Bacilli</taxon>
        <taxon>Lactobacillales</taxon>
        <taxon>Enterococcaceae</taxon>
        <taxon>Enterococcus</taxon>
    </lineage>
</organism>
<dbReference type="RefSeq" id="WP_062804853.1">
    <property type="nucleotide sequence ID" value="NZ_CABMMO010000001.1"/>
</dbReference>
<dbReference type="AlphaFoldDB" id="A0A1V2UM64"/>
<evidence type="ECO:0000313" key="3">
    <source>
        <dbReference type="Proteomes" id="UP000189299"/>
    </source>
</evidence>
<feature type="compositionally biased region" description="Basic and acidic residues" evidence="1">
    <location>
        <begin position="245"/>
        <end position="254"/>
    </location>
</feature>
<evidence type="ECO:0000313" key="2">
    <source>
        <dbReference type="EMBL" id="ONN44604.1"/>
    </source>
</evidence>
<accession>A0A1V2UM64</accession>
<sequence>MGISQHIRNIFSQNQEPTLTIENQQTSFNEFDKTVKEEVEKILKHQIPDGDWSSKEAAIIRLQQAEKIAINCKDSGQNELTNQITKYYDKNFYLSDYIHLWLSIDKEKLEQFQQQKNRTIDANVDASVLTRLVQSLEETVDIRKGILQFCLKNPKYNRLLKDEVREEVSHRAKPSFFMLDPMIQEYLKDMDKQEAAIPSTNVQEDSLTNLSSESILEKNDRLKQEQDARRVGVFKTVMVQNRKMTIIEKNKEPQELGTASSKDDQSQKKQLSSVLDASKNSARQKNKKAIIIANRKVTIYQKKQKSMNNRRRFVFIRNQLRKLNFRNRKKISFLKQQAKASKKVRSRRTDYFNYLR</sequence>
<reference evidence="2 3" key="1">
    <citation type="submission" date="2016-12" db="EMBL/GenBank/DDBJ databases">
        <authorList>
            <person name="Song W.-J."/>
            <person name="Kurnit D.M."/>
        </authorList>
    </citation>
    <scope>NUCLEOTIDE SEQUENCE [LARGE SCALE GENOMIC DNA]</scope>
    <source>
        <strain evidence="2 3">CGB1038-1_S1</strain>
    </source>
</reference>